<dbReference type="NCBIfam" id="NF038336">
    <property type="entry name" value="YjiT_fam"/>
    <property type="match status" value="1"/>
</dbReference>
<sequence length="1092" mass="124931">MREFLKQRSLEKPDRRGLYAYHCQSLEYIRLREILHGFSPSEQSLNDATCGCFVIYCAEWFRREYRSEYGWQWEKIHQSLETDLSASERPEVMERGFNFWLRPLHTYTDERRDFIGSVFSEGGLPFQLLREDGSRFQSLFNNLLKKHQLQQFTGSRTADLVEDQLRKYSFPKVFTEPASISLIADMVDQLIVLVTDYALDEHSEPVKRLDSVHARWREEFPLPLDEQTGKEFLNGLLTQATCEQKLNRSRRDELSCTHFWSKNNPHHLIVNISLPKKLEFSLQIQPSTTYFDLTLVEDGQAIGDLGAVFARINNQVAELTIKRRMFSCKRKNCTASLKLVATAGGVVIAEKMISNSSVALGEEPLGFEPDQQQWRLAGQASFSSASTDLLLMLPENTQVKLADQQTTQLTECPSVLGCLLYRLQGKAQLHITNHEHYCIQSGAVSLAQLGLDLVYADLPLNWSCKPALSFIGLPKVQWPRGAGGLEQEAELFISGKSHQQVPLIEHYGVHWLSVRNQTGNTLLRRKIGILPADFKVELISGQPGEGSILVHSQHRCLLQLPDCSSIITSKQVKHSGYTELQLSAKALPPSIITLQVTPNLQELPICIELPFPGSGCVGFDAKGQRLKPDLCIDELLGSRLYLYGQPGRITGYDVELGLKGSHSRQSHYHWRYQADDKPVEISLYAIRDQIADILSLNSGLDQVAELRIFSAGKEQLYRIRRYAMTLEYDAEYQQVSFGVMHDQKAETHRLQLMLLHDPLRAEALLTSQSSQGVATGLYDLPNCIEKDGPWLVLPQKDSSVAFRPRFIPGNPIAVNFGEDIKTLHKASRAFRHGEFVSSFDGVFDQMAMNPEHSGWQFLRDLLNHYGYLPLATFEVWKSFIHHQPVLAMALFKFEMKTSFLVRLEADFPFFWEFFPITEIQSAARYFCDWMMKKGLDQARAQMIVNKRFSALGSYFSSYGASIEKHLTTQSQDQEMNFPKPIFEQVVLSAWHMTLIRQRSEAKWPEYAATSLQRWYLQYAQKLVRFPSINDHQRSVIYLPVFAAAVTCGQARVSDVFINDADAVFFMRQVRDFDREWFDSLYQYCVINYLKNA</sequence>
<keyword evidence="2" id="KW-1185">Reference proteome</keyword>
<protein>
    <submittedName>
        <fullName evidence="1">Uncharacterized protein</fullName>
    </submittedName>
</protein>
<dbReference type="AlphaFoldDB" id="A0A2V1GXG8"/>
<reference evidence="1 2" key="1">
    <citation type="submission" date="2018-04" db="EMBL/GenBank/DDBJ databases">
        <title>Thalassorhabdus spongiae gen. nov., sp. nov., isolated from a marine sponge in South-West Iceland.</title>
        <authorList>
            <person name="Knobloch S."/>
            <person name="Daussin A."/>
            <person name="Johannsson R."/>
            <person name="Marteinsson V.T."/>
        </authorList>
    </citation>
    <scope>NUCLEOTIDE SEQUENCE [LARGE SCALE GENOMIC DNA]</scope>
    <source>
        <strain evidence="1 2">Hp12</strain>
    </source>
</reference>
<dbReference type="Proteomes" id="UP000244906">
    <property type="component" value="Unassembled WGS sequence"/>
</dbReference>
<dbReference type="EMBL" id="QDDL01000012">
    <property type="protein sequence ID" value="PVZ64545.1"/>
    <property type="molecule type" value="Genomic_DNA"/>
</dbReference>
<dbReference type="InterPro" id="IPR047879">
    <property type="entry name" value="YjiT"/>
</dbReference>
<organism evidence="1 2">
    <name type="scientific">Pelagibaculum spongiae</name>
    <dbReference type="NCBI Taxonomy" id="2080658"/>
    <lineage>
        <taxon>Bacteria</taxon>
        <taxon>Pseudomonadati</taxon>
        <taxon>Pseudomonadota</taxon>
        <taxon>Gammaproteobacteria</taxon>
        <taxon>Oceanospirillales</taxon>
        <taxon>Pelagibaculum</taxon>
    </lineage>
</organism>
<name>A0A2V1GXG8_9GAMM</name>
<comment type="caution">
    <text evidence="1">The sequence shown here is derived from an EMBL/GenBank/DDBJ whole genome shotgun (WGS) entry which is preliminary data.</text>
</comment>
<gene>
    <name evidence="1" type="ORF">DC094_19740</name>
</gene>
<evidence type="ECO:0000313" key="1">
    <source>
        <dbReference type="EMBL" id="PVZ64545.1"/>
    </source>
</evidence>
<proteinExistence type="predicted"/>
<accession>A0A2V1GXG8</accession>
<evidence type="ECO:0000313" key="2">
    <source>
        <dbReference type="Proteomes" id="UP000244906"/>
    </source>
</evidence>